<dbReference type="HOGENOM" id="CLU_029244_1_3_1"/>
<keyword evidence="4 10" id="KW-0436">Ligase</keyword>
<evidence type="ECO:0000256" key="11">
    <source>
        <dbReference type="SAM" id="MobiDB-lite"/>
    </source>
</evidence>
<evidence type="ECO:0000256" key="10">
    <source>
        <dbReference type="RuleBase" id="RU363036"/>
    </source>
</evidence>
<evidence type="ECO:0000256" key="8">
    <source>
        <dbReference type="ARBA" id="ARBA00023146"/>
    </source>
</evidence>
<feature type="compositionally biased region" description="Polar residues" evidence="11">
    <location>
        <begin position="470"/>
        <end position="487"/>
    </location>
</feature>
<keyword evidence="8 10" id="KW-0030">Aminoacyl-tRNA synthetase</keyword>
<feature type="region of interest" description="Disordered" evidence="11">
    <location>
        <begin position="467"/>
        <end position="487"/>
    </location>
</feature>
<dbReference type="PANTHER" id="PTHR43766:SF1">
    <property type="entry name" value="TRYPTOPHAN--TRNA LIGASE, MITOCHONDRIAL"/>
    <property type="match status" value="1"/>
</dbReference>
<dbReference type="PANTHER" id="PTHR43766">
    <property type="entry name" value="TRYPTOPHAN--TRNA LIGASE, MITOCHONDRIAL"/>
    <property type="match status" value="1"/>
</dbReference>
<dbReference type="InterPro" id="IPR001412">
    <property type="entry name" value="aa-tRNA-synth_I_CS"/>
</dbReference>
<dbReference type="GO" id="GO:0004830">
    <property type="term" value="F:tryptophan-tRNA ligase activity"/>
    <property type="evidence" value="ECO:0007669"/>
    <property type="project" value="UniProtKB-EC"/>
</dbReference>
<dbReference type="STRING" id="348802.A0A0D2D3N7"/>
<dbReference type="Gene3D" id="1.10.240.10">
    <property type="entry name" value="Tyrosyl-Transfer RNA Synthetase"/>
    <property type="match status" value="1"/>
</dbReference>
<dbReference type="EMBL" id="KN847319">
    <property type="protein sequence ID" value="KIW56952.1"/>
    <property type="molecule type" value="Genomic_DNA"/>
</dbReference>
<accession>A0A0D2D3N7</accession>
<dbReference type="OrthoDB" id="15808at2759"/>
<feature type="compositionally biased region" description="Acidic residues" evidence="11">
    <location>
        <begin position="426"/>
        <end position="439"/>
    </location>
</feature>
<keyword evidence="13" id="KW-1185">Reference proteome</keyword>
<evidence type="ECO:0000256" key="9">
    <source>
        <dbReference type="ARBA" id="ARBA00030268"/>
    </source>
</evidence>
<keyword evidence="7 10" id="KW-0648">Protein biosynthesis</keyword>
<dbReference type="InterPro" id="IPR002305">
    <property type="entry name" value="aa-tRNA-synth_Ic"/>
</dbReference>
<dbReference type="AlphaFoldDB" id="A0A0D2D3N7"/>
<feature type="region of interest" description="Disordered" evidence="11">
    <location>
        <begin position="416"/>
        <end position="446"/>
    </location>
</feature>
<dbReference type="RefSeq" id="XP_013317536.1">
    <property type="nucleotide sequence ID" value="XM_013462082.1"/>
</dbReference>
<dbReference type="FunFam" id="1.10.240.10:FF:000002">
    <property type="entry name" value="Tryptophan--tRNA ligase"/>
    <property type="match status" value="1"/>
</dbReference>
<evidence type="ECO:0000313" key="12">
    <source>
        <dbReference type="EMBL" id="KIW56952.1"/>
    </source>
</evidence>
<gene>
    <name evidence="12" type="ORF">PV05_05563</name>
</gene>
<evidence type="ECO:0000256" key="4">
    <source>
        <dbReference type="ARBA" id="ARBA00022598"/>
    </source>
</evidence>
<evidence type="ECO:0000256" key="1">
    <source>
        <dbReference type="ARBA" id="ARBA00004173"/>
    </source>
</evidence>
<dbReference type="CDD" id="cd00806">
    <property type="entry name" value="TrpRS_core"/>
    <property type="match status" value="1"/>
</dbReference>
<proteinExistence type="inferred from homology"/>
<dbReference type="PRINTS" id="PR01039">
    <property type="entry name" value="TRNASYNTHTRP"/>
</dbReference>
<reference evidence="12 13" key="1">
    <citation type="submission" date="2015-01" db="EMBL/GenBank/DDBJ databases">
        <title>The Genome Sequence of Exophiala xenobiotica CBS118157.</title>
        <authorList>
            <consortium name="The Broad Institute Genomics Platform"/>
            <person name="Cuomo C."/>
            <person name="de Hoog S."/>
            <person name="Gorbushina A."/>
            <person name="Stielow B."/>
            <person name="Teixiera M."/>
            <person name="Abouelleil A."/>
            <person name="Chapman S.B."/>
            <person name="Priest M."/>
            <person name="Young S.K."/>
            <person name="Wortman J."/>
            <person name="Nusbaum C."/>
            <person name="Birren B."/>
        </authorList>
    </citation>
    <scope>NUCLEOTIDE SEQUENCE [LARGE SCALE GENOMIC DNA]</scope>
    <source>
        <strain evidence="12 13">CBS 118157</strain>
    </source>
</reference>
<comment type="subcellular location">
    <subcellularLocation>
        <location evidence="1">Mitochondrion</location>
    </subcellularLocation>
</comment>
<evidence type="ECO:0000256" key="5">
    <source>
        <dbReference type="ARBA" id="ARBA00022741"/>
    </source>
</evidence>
<name>A0A0D2D3N7_9EURO</name>
<evidence type="ECO:0000256" key="3">
    <source>
        <dbReference type="ARBA" id="ARBA00013161"/>
    </source>
</evidence>
<feature type="region of interest" description="Disordered" evidence="11">
    <location>
        <begin position="29"/>
        <end position="58"/>
    </location>
</feature>
<dbReference type="GeneID" id="25327471"/>
<dbReference type="PROSITE" id="PS00178">
    <property type="entry name" value="AA_TRNA_LIGASE_I"/>
    <property type="match status" value="1"/>
</dbReference>
<dbReference type="EC" id="6.1.1.2" evidence="3"/>
<dbReference type="Proteomes" id="UP000054342">
    <property type="component" value="Unassembled WGS sequence"/>
</dbReference>
<dbReference type="GO" id="GO:0070183">
    <property type="term" value="P:mitochondrial tryptophanyl-tRNA aminoacylation"/>
    <property type="evidence" value="ECO:0007669"/>
    <property type="project" value="TreeGrafter"/>
</dbReference>
<keyword evidence="5 10" id="KW-0547">Nucleotide-binding</keyword>
<dbReference type="Gene3D" id="3.40.50.620">
    <property type="entry name" value="HUPs"/>
    <property type="match status" value="1"/>
</dbReference>
<sequence length="487" mass="54420">MLSRARCGDLRAFSARKIQCRYYSDEISRPSQHGIDSKPAHGRESDERSPKEKAHTFHQSRRVFSGIQPTGVPHLGNYLGALRQWKFLHDSSANAALLSNAKPEQYFSVVDLHALTSTDIPGPERWRLRKESYASLMAIGLKNSLQTTLFFQSDVMYHAELMWILSTIASTGYLSRMTQWKSKLNLPENADIDSDEATAKLKLGLFSYPVLQAADILLYQATLVPVGEDQLQHIEFARSLARSFNSHLRQTAESPNLFRVPRPALSPARRIMSLKRPTQKMSKSDADPKSRILITDTREEIHAKVKGAITDSEPGISFDPEKRPGVSNLIEILRTVTSISDSAEKIAKDLEHMTMRAFKEMVADNVSECLRGIRESFLDLMEPTNHTLNDEVREGARKAHARASWTMKNVRNSLGLQTLKIPSGEAEPENANDAGEDDAHDPQTDVHEVKIRYCKSETAGAIQEALAGLSKQSFPASEPENSAKSRS</sequence>
<dbReference type="NCBIfam" id="TIGR00233">
    <property type="entry name" value="trpS"/>
    <property type="match status" value="1"/>
</dbReference>
<protein>
    <recommendedName>
        <fullName evidence="3">tryptophan--tRNA ligase</fullName>
        <ecNumber evidence="3">6.1.1.2</ecNumber>
    </recommendedName>
    <alternativeName>
        <fullName evidence="9">Tryptophanyl-tRNA synthetase</fullName>
    </alternativeName>
</protein>
<evidence type="ECO:0000256" key="2">
    <source>
        <dbReference type="ARBA" id="ARBA00005594"/>
    </source>
</evidence>
<feature type="compositionally biased region" description="Basic and acidic residues" evidence="11">
    <location>
        <begin position="35"/>
        <end position="55"/>
    </location>
</feature>
<organism evidence="12 13">
    <name type="scientific">Exophiala xenobiotica</name>
    <dbReference type="NCBI Taxonomy" id="348802"/>
    <lineage>
        <taxon>Eukaryota</taxon>
        <taxon>Fungi</taxon>
        <taxon>Dikarya</taxon>
        <taxon>Ascomycota</taxon>
        <taxon>Pezizomycotina</taxon>
        <taxon>Eurotiomycetes</taxon>
        <taxon>Chaetothyriomycetidae</taxon>
        <taxon>Chaetothyriales</taxon>
        <taxon>Herpotrichiellaceae</taxon>
        <taxon>Exophiala</taxon>
    </lineage>
</organism>
<dbReference type="Pfam" id="PF00579">
    <property type="entry name" value="tRNA-synt_1b"/>
    <property type="match status" value="1"/>
</dbReference>
<keyword evidence="6 10" id="KW-0067">ATP-binding</keyword>
<evidence type="ECO:0000256" key="7">
    <source>
        <dbReference type="ARBA" id="ARBA00022917"/>
    </source>
</evidence>
<comment type="similarity">
    <text evidence="2 10">Belongs to the class-I aminoacyl-tRNA synthetase family.</text>
</comment>
<dbReference type="GO" id="GO:0005524">
    <property type="term" value="F:ATP binding"/>
    <property type="evidence" value="ECO:0007669"/>
    <property type="project" value="UniProtKB-KW"/>
</dbReference>
<dbReference type="InterPro" id="IPR014729">
    <property type="entry name" value="Rossmann-like_a/b/a_fold"/>
</dbReference>
<dbReference type="SUPFAM" id="SSF52374">
    <property type="entry name" value="Nucleotidylyl transferase"/>
    <property type="match status" value="1"/>
</dbReference>
<dbReference type="InterPro" id="IPR002306">
    <property type="entry name" value="Trp-tRNA-ligase"/>
</dbReference>
<evidence type="ECO:0000313" key="13">
    <source>
        <dbReference type="Proteomes" id="UP000054342"/>
    </source>
</evidence>
<evidence type="ECO:0000256" key="6">
    <source>
        <dbReference type="ARBA" id="ARBA00022840"/>
    </source>
</evidence>
<dbReference type="GO" id="GO:0005759">
    <property type="term" value="C:mitochondrial matrix"/>
    <property type="evidence" value="ECO:0007669"/>
    <property type="project" value="TreeGrafter"/>
</dbReference>
<dbReference type="InterPro" id="IPR050203">
    <property type="entry name" value="Trp-tRNA_synthetase"/>
</dbReference>